<evidence type="ECO:0000256" key="12">
    <source>
        <dbReference type="SAM" id="MobiDB-lite"/>
    </source>
</evidence>
<dbReference type="Pfam" id="PF13832">
    <property type="entry name" value="zf-HC5HC2H_2"/>
    <property type="match status" value="1"/>
</dbReference>
<evidence type="ECO:0000259" key="14">
    <source>
        <dbReference type="PROSITE" id="PS50016"/>
    </source>
</evidence>
<evidence type="ECO:0000259" key="13">
    <source>
        <dbReference type="PROSITE" id="PS50014"/>
    </source>
</evidence>
<dbReference type="CDD" id="cd15676">
    <property type="entry name" value="PHD_BRPF1"/>
    <property type="match status" value="1"/>
</dbReference>
<keyword evidence="7 9" id="KW-0103">Bromodomain</keyword>
<dbReference type="AlphaFoldDB" id="A0A3B4BMS4"/>
<dbReference type="Pfam" id="PF10513">
    <property type="entry name" value="EPL1"/>
    <property type="match status" value="1"/>
</dbReference>
<dbReference type="InterPro" id="IPR001487">
    <property type="entry name" value="Bromodomain"/>
</dbReference>
<evidence type="ECO:0000256" key="3">
    <source>
        <dbReference type="ARBA" id="ARBA00022723"/>
    </source>
</evidence>
<evidence type="ECO:0000256" key="9">
    <source>
        <dbReference type="PROSITE-ProRule" id="PRU00035"/>
    </source>
</evidence>
<dbReference type="InterPro" id="IPR013087">
    <property type="entry name" value="Znf_C2H2_type"/>
</dbReference>
<dbReference type="Ensembl" id="ENSPNAT00000012873.2">
    <property type="protein sequence ID" value="ENSPNAP00000001067.2"/>
    <property type="gene ID" value="ENSPNAG00000007904.2"/>
</dbReference>
<dbReference type="InterPro" id="IPR011011">
    <property type="entry name" value="Znf_FYVE_PHD"/>
</dbReference>
<dbReference type="GO" id="GO:0005634">
    <property type="term" value="C:nucleus"/>
    <property type="evidence" value="ECO:0007669"/>
    <property type="project" value="UniProtKB-SubCell"/>
</dbReference>
<comment type="subcellular location">
    <subcellularLocation>
        <location evidence="1">Nucleus</location>
    </subcellularLocation>
</comment>
<evidence type="ECO:0000259" key="16">
    <source>
        <dbReference type="PROSITE" id="PS51805"/>
    </source>
</evidence>
<evidence type="ECO:0000256" key="2">
    <source>
        <dbReference type="ARBA" id="ARBA00022553"/>
    </source>
</evidence>
<keyword evidence="5 10" id="KW-0863">Zinc-finger</keyword>
<dbReference type="InterPro" id="IPR019787">
    <property type="entry name" value="Znf_PHD-finger"/>
</dbReference>
<keyword evidence="11" id="KW-0175">Coiled coil</keyword>
<protein>
    <recommendedName>
        <fullName evidence="19">Bromodomain and PHD finger containing, 1</fullName>
    </recommendedName>
</protein>
<dbReference type="PROSITE" id="PS50016">
    <property type="entry name" value="ZF_PHD_2"/>
    <property type="match status" value="1"/>
</dbReference>
<dbReference type="GeneTree" id="ENSGT00940000157794"/>
<feature type="compositionally biased region" description="Basic and acidic residues" evidence="12">
    <location>
        <begin position="74"/>
        <end position="83"/>
    </location>
</feature>
<keyword evidence="6" id="KW-0862">Zinc</keyword>
<dbReference type="InterPro" id="IPR018359">
    <property type="entry name" value="Bromodomain_CS"/>
</dbReference>
<dbReference type="Gene3D" id="1.20.920.10">
    <property type="entry name" value="Bromodomain-like"/>
    <property type="match status" value="1"/>
</dbReference>
<dbReference type="PROSITE" id="PS01359">
    <property type="entry name" value="ZF_PHD_1"/>
    <property type="match status" value="1"/>
</dbReference>
<reference evidence="17" key="2">
    <citation type="submission" date="2025-08" db="UniProtKB">
        <authorList>
            <consortium name="Ensembl"/>
        </authorList>
    </citation>
    <scope>IDENTIFICATION</scope>
</reference>
<accession>A0A3B4BMS4</accession>
<evidence type="ECO:0000256" key="7">
    <source>
        <dbReference type="ARBA" id="ARBA00023117"/>
    </source>
</evidence>
<evidence type="ECO:0000256" key="5">
    <source>
        <dbReference type="ARBA" id="ARBA00022771"/>
    </source>
</evidence>
<keyword evidence="8" id="KW-0539">Nucleus</keyword>
<evidence type="ECO:0000256" key="11">
    <source>
        <dbReference type="SAM" id="Coils"/>
    </source>
</evidence>
<feature type="coiled-coil region" evidence="11">
    <location>
        <begin position="569"/>
        <end position="619"/>
    </location>
</feature>
<keyword evidence="18" id="KW-1185">Reference proteome</keyword>
<dbReference type="InterPro" id="IPR019786">
    <property type="entry name" value="Zinc_finger_PHD-type_CS"/>
</dbReference>
<feature type="compositionally biased region" description="Basic and acidic residues" evidence="12">
    <location>
        <begin position="467"/>
        <end position="477"/>
    </location>
</feature>
<dbReference type="Pfam" id="PF13831">
    <property type="entry name" value="PHD_2"/>
    <property type="match status" value="1"/>
</dbReference>
<evidence type="ECO:0000313" key="17">
    <source>
        <dbReference type="Ensembl" id="ENSPNAP00000001067.2"/>
    </source>
</evidence>
<dbReference type="FunFam" id="3.30.40.10:FF:000007">
    <property type="entry name" value="Bromodomain containing 1, isoform CRA_b"/>
    <property type="match status" value="1"/>
</dbReference>
<reference evidence="17 18" key="1">
    <citation type="submission" date="2020-10" db="EMBL/GenBank/DDBJ databases">
        <title>Pygocentrus nattereri (red-bellied piranha) genome, fPygNat1, primary haplotype.</title>
        <authorList>
            <person name="Myers G."/>
            <person name="Meyer A."/>
            <person name="Karagic N."/>
            <person name="Pippel M."/>
            <person name="Winkler S."/>
            <person name="Tracey A."/>
            <person name="Wood J."/>
            <person name="Formenti G."/>
            <person name="Howe K."/>
            <person name="Fedrigo O."/>
            <person name="Jarvis E.D."/>
        </authorList>
    </citation>
    <scope>NUCLEOTIDE SEQUENCE [LARGE SCALE GENOMIC DNA]</scope>
</reference>
<keyword evidence="4" id="KW-0677">Repeat</keyword>
<dbReference type="PROSITE" id="PS00028">
    <property type="entry name" value="ZINC_FINGER_C2H2_1"/>
    <property type="match status" value="1"/>
</dbReference>
<feature type="region of interest" description="Disordered" evidence="12">
    <location>
        <begin position="119"/>
        <end position="158"/>
    </location>
</feature>
<dbReference type="Pfam" id="PF00439">
    <property type="entry name" value="Bromodomain"/>
    <property type="match status" value="1"/>
</dbReference>
<evidence type="ECO:0000259" key="15">
    <source>
        <dbReference type="PROSITE" id="PS50157"/>
    </source>
</evidence>
<feature type="domain" description="C2H2-type" evidence="15">
    <location>
        <begin position="21"/>
        <end position="52"/>
    </location>
</feature>
<dbReference type="PROSITE" id="PS51805">
    <property type="entry name" value="EPHD"/>
    <property type="match status" value="1"/>
</dbReference>
<feature type="domain" description="PHD-type" evidence="14">
    <location>
        <begin position="257"/>
        <end position="307"/>
    </location>
</feature>
<dbReference type="InterPro" id="IPR013083">
    <property type="entry name" value="Znf_RING/FYVE/PHD"/>
</dbReference>
<feature type="compositionally biased region" description="Basic residues" evidence="12">
    <location>
        <begin position="478"/>
        <end position="488"/>
    </location>
</feature>
<evidence type="ECO:0000256" key="10">
    <source>
        <dbReference type="PROSITE-ProRule" id="PRU00042"/>
    </source>
</evidence>
<dbReference type="InterPro" id="IPR034732">
    <property type="entry name" value="EPHD"/>
</dbReference>
<dbReference type="PROSITE" id="PS00633">
    <property type="entry name" value="BROMODOMAIN_1"/>
    <property type="match status" value="1"/>
</dbReference>
<dbReference type="CDD" id="cd15701">
    <property type="entry name" value="ePHD_BRPF1"/>
    <property type="match status" value="1"/>
</dbReference>
<proteinExistence type="predicted"/>
<dbReference type="InterPro" id="IPR001965">
    <property type="entry name" value="Znf_PHD"/>
</dbReference>
<dbReference type="PROSITE" id="PS50014">
    <property type="entry name" value="BROMODOMAIN_2"/>
    <property type="match status" value="1"/>
</dbReference>
<keyword evidence="3" id="KW-0479">Metal-binding</keyword>
<dbReference type="InterPro" id="IPR050701">
    <property type="entry name" value="Histone_Mod_Regulator"/>
</dbReference>
<sequence>MGLDFDVKTFCHNLRATKPPYECPVETCRKVYKSYSGIEYHLYHYDHDNPPPAQGTPQKKRKGRPPRVSLSGSDHSEHSHSPGRETMTYAQAQRMVELEIHGKVHRVSIFEDLDVVSEEDTANGGKGAGATPKAGKHKSKEKKKEGSHHHGNMPGPAVKLPEAVFRELDQERPDAPPRALSYYRYIDKSVEELDEEVEYDIDEEDYIWLDIMNDKRRSDGVTPIPQEVFEYLMDRLEKESYFESHNKGDPNSLIDEDAVCCICNDGECQNSNVILFCDMCNLAVHQECYGVPYIPEGQWLCRRCLQSPSRAVDCALCPNKGGAFKQTDDARWAHVVCALWIPEVCFANTVFLEPIDSIEHIPPARWKLTCYICKQRGSGACIQCHKANCYTAFHVTCAQQAGLYMKMEPVRETGANGTSFSVRKTAYCDIHTPPGSARPLGGVGGASTSHSEGEAEDEEDVGGVGEEEGKGWSSERAKRAKAKSRRKMKRARKILAERRAAAPVVSVPCIPPHRLSKITANLTVPRKSQFMQRLHAYWTLKRQSRNGVPLLRRLQTHLQSQRNPEPIPIRDSEEKHAALKEQLKAWQRLRHDLERARLLVELIRKREKLKREAIKIQQLALEMQLTPFLRLLRTTLDQLQERDTSNFFTEPVSLNEVPDYLDHIERPMDFQTMKLSLESHHYLSFEAFEADFLLIVNNCLKYNAKDTVFYRAALRLRETGGAVLRQARRQAERIGYDYDTGMHLPRDWFPLYWCHTENIDHLTH</sequence>
<dbReference type="Proteomes" id="UP001501920">
    <property type="component" value="Chromosome 29"/>
</dbReference>
<feature type="region of interest" description="Disordered" evidence="12">
    <location>
        <begin position="434"/>
        <end position="488"/>
    </location>
</feature>
<feature type="compositionally biased region" description="Basic residues" evidence="12">
    <location>
        <begin position="134"/>
        <end position="151"/>
    </location>
</feature>
<feature type="region of interest" description="Disordered" evidence="12">
    <location>
        <begin position="43"/>
        <end position="84"/>
    </location>
</feature>
<evidence type="ECO:0000313" key="18">
    <source>
        <dbReference type="Proteomes" id="UP001501920"/>
    </source>
</evidence>
<dbReference type="InterPro" id="IPR042061">
    <property type="entry name" value="Peregrin_ePHD"/>
</dbReference>
<gene>
    <name evidence="17" type="primary">BRPF1</name>
</gene>
<dbReference type="PANTHER" id="PTHR13793:SF85">
    <property type="entry name" value="PEREGRIN"/>
    <property type="match status" value="1"/>
</dbReference>
<dbReference type="SUPFAM" id="SSF47370">
    <property type="entry name" value="Bromodomain"/>
    <property type="match status" value="1"/>
</dbReference>
<dbReference type="GO" id="GO:0008270">
    <property type="term" value="F:zinc ion binding"/>
    <property type="evidence" value="ECO:0007669"/>
    <property type="project" value="UniProtKB-KW"/>
</dbReference>
<dbReference type="SMART" id="SM00297">
    <property type="entry name" value="BROMO"/>
    <property type="match status" value="1"/>
</dbReference>
<name>A0A3B4BMS4_PYGNA</name>
<evidence type="ECO:0000256" key="8">
    <source>
        <dbReference type="ARBA" id="ARBA00023242"/>
    </source>
</evidence>
<dbReference type="Gene3D" id="3.30.40.10">
    <property type="entry name" value="Zinc/RING finger domain, C3HC4 (zinc finger)"/>
    <property type="match status" value="2"/>
</dbReference>
<evidence type="ECO:0008006" key="19">
    <source>
        <dbReference type="Google" id="ProtNLM"/>
    </source>
</evidence>
<dbReference type="GO" id="GO:0006357">
    <property type="term" value="P:regulation of transcription by RNA polymerase II"/>
    <property type="evidence" value="ECO:0007669"/>
    <property type="project" value="TreeGrafter"/>
</dbReference>
<dbReference type="PRINTS" id="PR00503">
    <property type="entry name" value="BROMODOMAIN"/>
</dbReference>
<dbReference type="PANTHER" id="PTHR13793">
    <property type="entry name" value="PHD FINGER PROTEINS"/>
    <property type="match status" value="1"/>
</dbReference>
<feature type="domain" description="Bromo" evidence="13">
    <location>
        <begin position="640"/>
        <end position="710"/>
    </location>
</feature>
<dbReference type="PROSITE" id="PS50157">
    <property type="entry name" value="ZINC_FINGER_C2H2_2"/>
    <property type="match status" value="1"/>
</dbReference>
<dbReference type="SMART" id="SM00249">
    <property type="entry name" value="PHD"/>
    <property type="match status" value="2"/>
</dbReference>
<keyword evidence="2" id="KW-0597">Phosphoprotein</keyword>
<feature type="domain" description="PHD-type" evidence="16">
    <location>
        <begin position="311"/>
        <end position="432"/>
    </location>
</feature>
<organism evidence="17 18">
    <name type="scientific">Pygocentrus nattereri</name>
    <name type="common">Red-bellied piranha</name>
    <dbReference type="NCBI Taxonomy" id="42514"/>
    <lineage>
        <taxon>Eukaryota</taxon>
        <taxon>Metazoa</taxon>
        <taxon>Chordata</taxon>
        <taxon>Craniata</taxon>
        <taxon>Vertebrata</taxon>
        <taxon>Euteleostomi</taxon>
        <taxon>Actinopterygii</taxon>
        <taxon>Neopterygii</taxon>
        <taxon>Teleostei</taxon>
        <taxon>Ostariophysi</taxon>
        <taxon>Characiformes</taxon>
        <taxon>Characoidei</taxon>
        <taxon>Pygocentrus</taxon>
    </lineage>
</organism>
<dbReference type="InterPro" id="IPR036427">
    <property type="entry name" value="Bromodomain-like_sf"/>
</dbReference>
<evidence type="ECO:0000256" key="6">
    <source>
        <dbReference type="ARBA" id="ARBA00022833"/>
    </source>
</evidence>
<reference evidence="17" key="3">
    <citation type="submission" date="2025-09" db="UniProtKB">
        <authorList>
            <consortium name="Ensembl"/>
        </authorList>
    </citation>
    <scope>IDENTIFICATION</scope>
</reference>
<dbReference type="InterPro" id="IPR019542">
    <property type="entry name" value="Enhancer_polycomb-like_N"/>
</dbReference>
<evidence type="ECO:0000256" key="1">
    <source>
        <dbReference type="ARBA" id="ARBA00004123"/>
    </source>
</evidence>
<evidence type="ECO:0000256" key="4">
    <source>
        <dbReference type="ARBA" id="ARBA00022737"/>
    </source>
</evidence>
<dbReference type="InterPro" id="IPR042008">
    <property type="entry name" value="BRPF1_PHD"/>
</dbReference>
<dbReference type="FunFam" id="3.30.40.10:FF:000008">
    <property type="entry name" value="Bromodomain containing 1, isoform CRA_a"/>
    <property type="match status" value="1"/>
</dbReference>
<dbReference type="SUPFAM" id="SSF57903">
    <property type="entry name" value="FYVE/PHD zinc finger"/>
    <property type="match status" value="2"/>
</dbReference>